<name>A0A6B2LAF5_9EUKA</name>
<dbReference type="PROSITE" id="PS51421">
    <property type="entry name" value="RAS"/>
    <property type="match status" value="1"/>
</dbReference>
<dbReference type="SMART" id="SM00173">
    <property type="entry name" value="RAS"/>
    <property type="match status" value="1"/>
</dbReference>
<dbReference type="InterPro" id="IPR000210">
    <property type="entry name" value="BTB/POZ_dom"/>
</dbReference>
<dbReference type="GO" id="GO:0003925">
    <property type="term" value="F:G protein activity"/>
    <property type="evidence" value="ECO:0007669"/>
    <property type="project" value="UniProtKB-EC"/>
</dbReference>
<dbReference type="SMART" id="SM00174">
    <property type="entry name" value="RHO"/>
    <property type="match status" value="1"/>
</dbReference>
<evidence type="ECO:0000256" key="4">
    <source>
        <dbReference type="ARBA" id="ARBA00048098"/>
    </source>
</evidence>
<dbReference type="AlphaFoldDB" id="A0A6B2LAF5"/>
<accession>A0A6B2LAF5</accession>
<sequence>MTGIFPEYIYVPTCASLQFLKQLQLSSGKMMDVELWETCYFSPSFINLYCSQCTHALLIFSITSITSFDAILPIYQLFLQHEKGKNIRFLLVGNKTDLEDKRKITKQQGEKLAAKIGCKYVEMSVKLGTNLNEAVLQLVDHTIPPYEPQKTFNSLISSDLNYIFNNPTLSDLKINIPGHPTIHLHKTLLSVRYPTFLQFFDTSNEFTQTHLPYNHLLEITQCIYTGTLNYTDAESLKPTIQSLQLLPLLSLLKQPSPATFPSPISFLSSTTHPLSVYPNISAIQNLPCTQSDIGLQIPILLLHVYKWL</sequence>
<dbReference type="PROSITE" id="PS50097">
    <property type="entry name" value="BTB"/>
    <property type="match status" value="1"/>
</dbReference>
<evidence type="ECO:0000259" key="5">
    <source>
        <dbReference type="PROSITE" id="PS50097"/>
    </source>
</evidence>
<dbReference type="Gene3D" id="3.40.50.300">
    <property type="entry name" value="P-loop containing nucleotide triphosphate hydrolases"/>
    <property type="match status" value="1"/>
</dbReference>
<evidence type="ECO:0000256" key="3">
    <source>
        <dbReference type="ARBA" id="ARBA00022801"/>
    </source>
</evidence>
<feature type="domain" description="BTB" evidence="5">
    <location>
        <begin position="170"/>
        <end position="232"/>
    </location>
</feature>
<evidence type="ECO:0000256" key="1">
    <source>
        <dbReference type="ARBA" id="ARBA00008344"/>
    </source>
</evidence>
<evidence type="ECO:0000256" key="2">
    <source>
        <dbReference type="ARBA" id="ARBA00011984"/>
    </source>
</evidence>
<dbReference type="SUPFAM" id="SSF52540">
    <property type="entry name" value="P-loop containing nucleoside triphosphate hydrolases"/>
    <property type="match status" value="1"/>
</dbReference>
<comment type="catalytic activity">
    <reaction evidence="4">
        <text>GTP + H2O = GDP + phosphate + H(+)</text>
        <dbReference type="Rhea" id="RHEA:19669"/>
        <dbReference type="ChEBI" id="CHEBI:15377"/>
        <dbReference type="ChEBI" id="CHEBI:15378"/>
        <dbReference type="ChEBI" id="CHEBI:37565"/>
        <dbReference type="ChEBI" id="CHEBI:43474"/>
        <dbReference type="ChEBI" id="CHEBI:58189"/>
        <dbReference type="EC" id="3.6.5.2"/>
    </reaction>
</comment>
<dbReference type="PANTHER" id="PTHR45704">
    <property type="entry name" value="RAS-LIKE FAMILY MEMBER 11"/>
    <property type="match status" value="1"/>
</dbReference>
<protein>
    <recommendedName>
        <fullName evidence="2">small monomeric GTPase</fullName>
        <ecNumber evidence="2">3.6.5.2</ecNumber>
    </recommendedName>
</protein>
<proteinExistence type="inferred from homology"/>
<dbReference type="GO" id="GO:0005525">
    <property type="term" value="F:GTP binding"/>
    <property type="evidence" value="ECO:0007669"/>
    <property type="project" value="InterPro"/>
</dbReference>
<dbReference type="Pfam" id="PF00071">
    <property type="entry name" value="Ras"/>
    <property type="match status" value="1"/>
</dbReference>
<dbReference type="Pfam" id="PF00651">
    <property type="entry name" value="BTB"/>
    <property type="match status" value="1"/>
</dbReference>
<dbReference type="InterPro" id="IPR051065">
    <property type="entry name" value="Ras-related_GTPase"/>
</dbReference>
<reference evidence="6" key="1">
    <citation type="journal article" date="2020" name="J. Eukaryot. Microbiol.">
        <title>De novo Sequencing, Assembly and Annotation of the Transcriptome for the Free-Living Testate Amoeba Arcella intermedia.</title>
        <authorList>
            <person name="Ribeiro G.M."/>
            <person name="Porfirio-Sousa A.L."/>
            <person name="Maurer-Alcala X.X."/>
            <person name="Katz L.A."/>
            <person name="Lahr D.J.G."/>
        </authorList>
    </citation>
    <scope>NUCLEOTIDE SEQUENCE</scope>
</reference>
<dbReference type="PRINTS" id="PR00449">
    <property type="entry name" value="RASTRNSFRMNG"/>
</dbReference>
<dbReference type="InterPro" id="IPR027417">
    <property type="entry name" value="P-loop_NTPase"/>
</dbReference>
<comment type="similarity">
    <text evidence="1">Belongs to the small GTPase superfamily. Ras family.</text>
</comment>
<dbReference type="SMART" id="SM00175">
    <property type="entry name" value="RAB"/>
    <property type="match status" value="1"/>
</dbReference>
<dbReference type="Gene3D" id="3.30.710.10">
    <property type="entry name" value="Potassium Channel Kv1.1, Chain A"/>
    <property type="match status" value="1"/>
</dbReference>
<dbReference type="EMBL" id="GIBP01004818">
    <property type="protein sequence ID" value="NDV33787.1"/>
    <property type="molecule type" value="Transcribed_RNA"/>
</dbReference>
<evidence type="ECO:0000313" key="6">
    <source>
        <dbReference type="EMBL" id="NDV33787.1"/>
    </source>
</evidence>
<dbReference type="EC" id="3.6.5.2" evidence="2"/>
<keyword evidence="3" id="KW-0378">Hydrolase</keyword>
<organism evidence="6">
    <name type="scientific">Arcella intermedia</name>
    <dbReference type="NCBI Taxonomy" id="1963864"/>
    <lineage>
        <taxon>Eukaryota</taxon>
        <taxon>Amoebozoa</taxon>
        <taxon>Tubulinea</taxon>
        <taxon>Elardia</taxon>
        <taxon>Arcellinida</taxon>
        <taxon>Sphaerothecina</taxon>
        <taxon>Arcellidae</taxon>
        <taxon>Arcella</taxon>
    </lineage>
</organism>
<dbReference type="SUPFAM" id="SSF54695">
    <property type="entry name" value="POZ domain"/>
    <property type="match status" value="1"/>
</dbReference>
<dbReference type="InterPro" id="IPR001806">
    <property type="entry name" value="Small_GTPase"/>
</dbReference>
<dbReference type="InterPro" id="IPR011333">
    <property type="entry name" value="SKP1/BTB/POZ_sf"/>
</dbReference>
<dbReference type="PROSITE" id="PS51419">
    <property type="entry name" value="RAB"/>
    <property type="match status" value="1"/>
</dbReference>